<dbReference type="EMBL" id="JBHTLQ010000007">
    <property type="protein sequence ID" value="MFD1189920.1"/>
    <property type="molecule type" value="Genomic_DNA"/>
</dbReference>
<protein>
    <submittedName>
        <fullName evidence="2">Uncharacterized protein</fullName>
    </submittedName>
</protein>
<organism evidence="2 3">
    <name type="scientific">Phenylobacterium conjunctum</name>
    <dbReference type="NCBI Taxonomy" id="1298959"/>
    <lineage>
        <taxon>Bacteria</taxon>
        <taxon>Pseudomonadati</taxon>
        <taxon>Pseudomonadota</taxon>
        <taxon>Alphaproteobacteria</taxon>
        <taxon>Caulobacterales</taxon>
        <taxon>Caulobacteraceae</taxon>
        <taxon>Phenylobacterium</taxon>
    </lineage>
</organism>
<keyword evidence="1" id="KW-0732">Signal</keyword>
<evidence type="ECO:0000313" key="3">
    <source>
        <dbReference type="Proteomes" id="UP001597216"/>
    </source>
</evidence>
<dbReference type="PROSITE" id="PS51257">
    <property type="entry name" value="PROKAR_LIPOPROTEIN"/>
    <property type="match status" value="1"/>
</dbReference>
<sequence>MTRSITILALAGASLLAACSTTGPMRTAPAAPAQAGGGSWAYVAANRAETAKLAYGIAGTDAVGLMFQCALPQVRLIFFPPEGEPVAKAAHMASGKAKGSYPLSAPKADGGYPALEARLAAADPVLNSFAATGQLTLSIGRDTRNLDTRAERERAAVRAFRGACAGPKSP</sequence>
<dbReference type="Proteomes" id="UP001597216">
    <property type="component" value="Unassembled WGS sequence"/>
</dbReference>
<feature type="signal peptide" evidence="1">
    <location>
        <begin position="1"/>
        <end position="18"/>
    </location>
</feature>
<evidence type="ECO:0000313" key="2">
    <source>
        <dbReference type="EMBL" id="MFD1189920.1"/>
    </source>
</evidence>
<dbReference type="RefSeq" id="WP_374345102.1">
    <property type="nucleotide sequence ID" value="NZ_JBHTLQ010000007.1"/>
</dbReference>
<name>A0ABW3T2P3_9CAUL</name>
<evidence type="ECO:0000256" key="1">
    <source>
        <dbReference type="SAM" id="SignalP"/>
    </source>
</evidence>
<gene>
    <name evidence="2" type="ORF">ACFQ27_04950</name>
</gene>
<proteinExistence type="predicted"/>
<comment type="caution">
    <text evidence="2">The sequence shown here is derived from an EMBL/GenBank/DDBJ whole genome shotgun (WGS) entry which is preliminary data.</text>
</comment>
<reference evidence="3" key="1">
    <citation type="journal article" date="2019" name="Int. J. Syst. Evol. Microbiol.">
        <title>The Global Catalogue of Microorganisms (GCM) 10K type strain sequencing project: providing services to taxonomists for standard genome sequencing and annotation.</title>
        <authorList>
            <consortium name="The Broad Institute Genomics Platform"/>
            <consortium name="The Broad Institute Genome Sequencing Center for Infectious Disease"/>
            <person name="Wu L."/>
            <person name="Ma J."/>
        </authorList>
    </citation>
    <scope>NUCLEOTIDE SEQUENCE [LARGE SCALE GENOMIC DNA]</scope>
    <source>
        <strain evidence="3">CCUG 55074</strain>
    </source>
</reference>
<accession>A0ABW3T2P3</accession>
<keyword evidence="3" id="KW-1185">Reference proteome</keyword>
<feature type="chain" id="PRO_5046636485" evidence="1">
    <location>
        <begin position="19"/>
        <end position="170"/>
    </location>
</feature>